<evidence type="ECO:0000313" key="6">
    <source>
        <dbReference type="EMBL" id="GJN29332.1"/>
    </source>
</evidence>
<gene>
    <name evidence="6" type="primary">gb17551</name>
    <name evidence="6" type="ORF">PR202_gb17551</name>
</gene>
<dbReference type="AlphaFoldDB" id="A0AAV5F3U8"/>
<reference evidence="6" key="2">
    <citation type="submission" date="2021-12" db="EMBL/GenBank/DDBJ databases">
        <title>Resequencing data analysis of finger millet.</title>
        <authorList>
            <person name="Hatakeyama M."/>
            <person name="Aluri S."/>
            <person name="Balachadran M.T."/>
            <person name="Sivarajan S.R."/>
            <person name="Poveda L."/>
            <person name="Shimizu-Inatsugi R."/>
            <person name="Schlapbach R."/>
            <person name="Sreeman S.M."/>
            <person name="Shimizu K.K."/>
        </authorList>
    </citation>
    <scope>NUCLEOTIDE SEQUENCE</scope>
</reference>
<dbReference type="InterPro" id="IPR032861">
    <property type="entry name" value="TAXi_N"/>
</dbReference>
<feature type="domain" description="Peptidase A1" evidence="5">
    <location>
        <begin position="85"/>
        <end position="119"/>
    </location>
</feature>
<dbReference type="SUPFAM" id="SSF50630">
    <property type="entry name" value="Acid proteases"/>
    <property type="match status" value="1"/>
</dbReference>
<dbReference type="GO" id="GO:0006508">
    <property type="term" value="P:proteolysis"/>
    <property type="evidence" value="ECO:0007669"/>
    <property type="project" value="UniProtKB-KW"/>
</dbReference>
<dbReference type="InterPro" id="IPR021109">
    <property type="entry name" value="Peptidase_aspartic_dom_sf"/>
</dbReference>
<evidence type="ECO:0000256" key="1">
    <source>
        <dbReference type="ARBA" id="ARBA00007447"/>
    </source>
</evidence>
<reference evidence="6" key="1">
    <citation type="journal article" date="2018" name="DNA Res.">
        <title>Multiple hybrid de novo genome assembly of finger millet, an orphan allotetraploid crop.</title>
        <authorList>
            <person name="Hatakeyama M."/>
            <person name="Aluri S."/>
            <person name="Balachadran M.T."/>
            <person name="Sivarajan S.R."/>
            <person name="Patrignani A."/>
            <person name="Gruter S."/>
            <person name="Poveda L."/>
            <person name="Shimizu-Inatsugi R."/>
            <person name="Baeten J."/>
            <person name="Francoijs K.J."/>
            <person name="Nataraja K.N."/>
            <person name="Reddy Y.A.N."/>
            <person name="Phadnis S."/>
            <person name="Ravikumar R.L."/>
            <person name="Schlapbach R."/>
            <person name="Sreeman S.M."/>
            <person name="Shimizu K.K."/>
        </authorList>
    </citation>
    <scope>NUCLEOTIDE SEQUENCE</scope>
</reference>
<evidence type="ECO:0000256" key="4">
    <source>
        <dbReference type="SAM" id="SignalP"/>
    </source>
</evidence>
<feature type="chain" id="PRO_5043484249" description="Peptidase A1 domain-containing protein" evidence="4">
    <location>
        <begin position="31"/>
        <end position="119"/>
    </location>
</feature>
<proteinExistence type="inferred from homology"/>
<dbReference type="GO" id="GO:0008233">
    <property type="term" value="F:peptidase activity"/>
    <property type="evidence" value="ECO:0007669"/>
    <property type="project" value="UniProtKB-KW"/>
</dbReference>
<dbReference type="Gene3D" id="2.40.70.10">
    <property type="entry name" value="Acid Proteases"/>
    <property type="match status" value="1"/>
</dbReference>
<comment type="similarity">
    <text evidence="1">Belongs to the peptidase A1 family.</text>
</comment>
<dbReference type="Proteomes" id="UP001054889">
    <property type="component" value="Unassembled WGS sequence"/>
</dbReference>
<keyword evidence="4" id="KW-0732">Signal</keyword>
<name>A0AAV5F3U8_ELECO</name>
<sequence>MEDSSMSQLLFSVLFLTMLLITSAIPAASALTLRADLTHVDSERGFTRWELASLRHRGGAGNYYGQHPTTAPVAPGTVRHADTEYLIHFGIGTPRPHQVALTLDTGSDLVWTQCTPCLR</sequence>
<feature type="signal peptide" evidence="4">
    <location>
        <begin position="1"/>
        <end position="30"/>
    </location>
</feature>
<dbReference type="PROSITE" id="PS51767">
    <property type="entry name" value="PEPTIDASE_A1"/>
    <property type="match status" value="1"/>
</dbReference>
<dbReference type="PANTHER" id="PTHR47967">
    <property type="entry name" value="OS07G0603500 PROTEIN-RELATED"/>
    <property type="match status" value="1"/>
</dbReference>
<evidence type="ECO:0000256" key="2">
    <source>
        <dbReference type="ARBA" id="ARBA00022670"/>
    </source>
</evidence>
<dbReference type="Pfam" id="PF14543">
    <property type="entry name" value="TAXi_N"/>
    <property type="match status" value="1"/>
</dbReference>
<keyword evidence="7" id="KW-1185">Reference proteome</keyword>
<protein>
    <recommendedName>
        <fullName evidence="5">Peptidase A1 domain-containing protein</fullName>
    </recommendedName>
</protein>
<dbReference type="InterPro" id="IPR033121">
    <property type="entry name" value="PEPTIDASE_A1"/>
</dbReference>
<evidence type="ECO:0000313" key="7">
    <source>
        <dbReference type="Proteomes" id="UP001054889"/>
    </source>
</evidence>
<keyword evidence="3" id="KW-0378">Hydrolase</keyword>
<comment type="caution">
    <text evidence="6">The sequence shown here is derived from an EMBL/GenBank/DDBJ whole genome shotgun (WGS) entry which is preliminary data.</text>
</comment>
<organism evidence="6 7">
    <name type="scientific">Eleusine coracana subsp. coracana</name>
    <dbReference type="NCBI Taxonomy" id="191504"/>
    <lineage>
        <taxon>Eukaryota</taxon>
        <taxon>Viridiplantae</taxon>
        <taxon>Streptophyta</taxon>
        <taxon>Embryophyta</taxon>
        <taxon>Tracheophyta</taxon>
        <taxon>Spermatophyta</taxon>
        <taxon>Magnoliopsida</taxon>
        <taxon>Liliopsida</taxon>
        <taxon>Poales</taxon>
        <taxon>Poaceae</taxon>
        <taxon>PACMAD clade</taxon>
        <taxon>Chloridoideae</taxon>
        <taxon>Cynodonteae</taxon>
        <taxon>Eleusininae</taxon>
        <taxon>Eleusine</taxon>
    </lineage>
</organism>
<dbReference type="GO" id="GO:0005576">
    <property type="term" value="C:extracellular region"/>
    <property type="evidence" value="ECO:0007669"/>
    <property type="project" value="TreeGrafter"/>
</dbReference>
<accession>A0AAV5F3U8</accession>
<keyword evidence="2" id="KW-0645">Protease</keyword>
<dbReference type="PANTHER" id="PTHR47967:SF31">
    <property type="entry name" value="ASPARTYL PROTEASE FAMILY PROTEIN"/>
    <property type="match status" value="1"/>
</dbReference>
<evidence type="ECO:0000256" key="3">
    <source>
        <dbReference type="ARBA" id="ARBA00022801"/>
    </source>
</evidence>
<dbReference type="EMBL" id="BQKI01000081">
    <property type="protein sequence ID" value="GJN29332.1"/>
    <property type="molecule type" value="Genomic_DNA"/>
</dbReference>
<dbReference type="InterPro" id="IPR051708">
    <property type="entry name" value="Plant_Aspart_Prot_A1"/>
</dbReference>
<evidence type="ECO:0000259" key="5">
    <source>
        <dbReference type="PROSITE" id="PS51767"/>
    </source>
</evidence>